<reference evidence="4 5" key="1">
    <citation type="submission" date="2016-05" db="EMBL/GenBank/DDBJ databases">
        <title>Comparative analysis of secretome profiles of manganese(II)-oxidizing ascomycete fungi.</title>
        <authorList>
            <consortium name="DOE Joint Genome Institute"/>
            <person name="Zeiner C.A."/>
            <person name="Purvine S.O."/>
            <person name="Zink E.M."/>
            <person name="Wu S."/>
            <person name="Pasa-Tolic L."/>
            <person name="Chaput D.L."/>
            <person name="Haridas S."/>
            <person name="Grigoriev I.V."/>
            <person name="Santelli C.M."/>
            <person name="Hansel C.M."/>
        </authorList>
    </citation>
    <scope>NUCLEOTIDE SEQUENCE [LARGE SCALE GENOMIC DNA]</scope>
    <source>
        <strain evidence="4 5">AP3s5-JAC2a</strain>
    </source>
</reference>
<evidence type="ECO:0000313" key="4">
    <source>
        <dbReference type="EMBL" id="OAG10153.1"/>
    </source>
</evidence>
<dbReference type="STRING" id="1460663.A0A177CRK2"/>
<keyword evidence="5" id="KW-1185">Reference proteome</keyword>
<evidence type="ECO:0000259" key="3">
    <source>
        <dbReference type="Pfam" id="PF24883"/>
    </source>
</evidence>
<evidence type="ECO:0000256" key="1">
    <source>
        <dbReference type="ARBA" id="ARBA00022737"/>
    </source>
</evidence>
<dbReference type="InterPro" id="IPR011990">
    <property type="entry name" value="TPR-like_helical_dom_sf"/>
</dbReference>
<dbReference type="SUPFAM" id="SSF52540">
    <property type="entry name" value="P-loop containing nucleoside triphosphate hydrolases"/>
    <property type="match status" value="1"/>
</dbReference>
<dbReference type="InterPro" id="IPR056884">
    <property type="entry name" value="NPHP3-like_N"/>
</dbReference>
<dbReference type="InParanoid" id="A0A177CRK2"/>
<feature type="compositionally biased region" description="Basic residues" evidence="2">
    <location>
        <begin position="2195"/>
        <end position="2218"/>
    </location>
</feature>
<dbReference type="Pfam" id="PF24883">
    <property type="entry name" value="NPHP3_N"/>
    <property type="match status" value="1"/>
</dbReference>
<feature type="region of interest" description="Disordered" evidence="2">
    <location>
        <begin position="2110"/>
        <end position="2247"/>
    </location>
</feature>
<keyword evidence="1" id="KW-0677">Repeat</keyword>
<sequence length="2329" mass="263100">MSTARLFHCTELQWADTCRSGVLKAVYHGSHGHKAGFVQETAGALKKKSITQLGAGVHQSVAGTTFYHFLEWIRTERLTTLPHKGSRWDRVLIRALFFAEQLHNLNIAIKGYALDSDAAASLGYDHARLLLELGSENSAALDRAFAVFYKLSLSFSTIHQRVELLAPTATTDVREQLSLMYTDLLSLVVDVAITFYKAVKGMSTSSVSIDIFETFGDTIDSFHMRRKQIVESLWNSQIEGQGLEVGERIDIAMITRWLAPQDRVLATLSRDHTIVAETQAEFTCLWFQKPLTRFINGKENFLHITGPPGSGKSTLAGSITDRLQRPFNKKPYDTAYISINASIPCEATSLALVKTLLFQLLKLRVGNVAMYYSLAWAYSESINAANGLEYEELLWKALADILKQPIEGGNDLVIVLDGIDELKGTQKATHTLEKLLEIITQGVRTRLVVLSTSAVSTSGHGAHYEITHGDIHDDIHAVILRALVHNHHFHGKNPPEQETVLDHLVHEAKGSFLWATIACEFLNLSKTNESFNKTLETLKSLSGDVQALVLKLFATLQLTNDAKVLLSWLLITERPLTVEEVHSLFSVDIQRATVSQTAVDVHSTIHSLRPFITTQEHIVRFKHSLIQFTLRDLAHQNKIQIPVKDSNTGVLLRILAYVKATLREKRAPVVGGLEPHHADRLFHQHHFLEYIVRYWVDHFRQTPFYSPDLTEFKPSPELQHVFPDTTTLTLLEQICWEFQLPALDAIDRHVLVARIRKGVFTENHPTVLQTYLTCASLYTTLSRPNDARWYLFISTKISCTILSEVHPVTIECAVRFLKITSTLTTTTRTEIMTQREELLIVLITAYERQYGRSSNLVIQTREALAQLYISIKEEERAQEIYRIIQEITIEHYGKHSHEAKDLHGRLSVVLGKGKGDRELETYKDSFFTDEDDEDKTIDVFDTHQVIIWLRRAEEYFARADVILAEKTYVELWQQISHRCRTVQSVEWHEKHLDVTTAYSQFLISQKRTSESSSILITVWQQYETHQLAYSESIVTRLTIVAKTLKSQGHYTIALSIFKFASSFYKSVRKEESSHSTEISREISSTSTELIQQSLSSTTTITQTTGAVSDSVFQSIFQSLISSKTLDVSTITLAKKLTVQYVEQRNWSAAVTVVKTTLDRTWHSFFSGSVHEVTLTTTFLKESIELIETLAEVFRQQRRIDKVEDIYIRFFRAVLSSPTTDKSIFEKAKTLLVTFYDKRGYPDNAISVFQDVLVVYRNVFGVAHELTIQTLYILGSRCKAHPRNHPYWIDYYQQIVNSLNKDSQHCHHDAMDAIIIVATSYWEDRRYAEAVTVFGVLWKTFVLKTKEYKQFTESSFVQTLYERYFQCLEETGVSWSILYKTTKEYRETSLAIFGAESIIVAEATLTLARVTQRSEEHFSEAISWYEQASKYKSISTSVTEIKQQLSSLYVRQLKSTSSSTIKSETFERAITIHEERFSEVTKKYGYAHESSLTELRELVQLYSRQKKTEFAVRQLTTAVTSIVTHESSSQRLIESASYIAASFQAIQQEKYCTQLIRQLHVQVCAHDIRHVSKWSFDLTKAGRRALVFVASLEYNLRRDLTITFSEILADLTAEFIYFEEFRQALAKGSVRNLLVVAAPLRTFLIRHHLSDSAVFVEDEVLRIFMKRDAADLDTLSKESPRLFIVSILEYLGSRRSSNFNKAVILASNEHVASLTKSKRFAEAYDVANLAFLFASNHDGYNGIHSISHGFKLASLLVGREGLKSPDANLRKKMLELSNRIVKKILEITKTLKINLAQVKVEELSHLTALLGEQTDYATLEWLLTTLWNTRDAQRSWPADVLVRLGRRLVCARYLAGHTVKAIRLCEDIAYNMRRAHGPRAPVTIETYELLAQLYTSAGLTYQSKAGTEKTGALAAEHFKKALIVHEDILRLLVQDDDADDDSDDDDTAAALLAEHHSSVNGSVDGRFASSSLLDQSTASISNKPALALRHLHLLKLAFQRVGGWPKPRAEYERLNASLFREFGGEEAWKGARGVETWSAKGFGVGKAESGEGVFGELATLSGASPLSFVLSTPSAQLPFHTTLPKWLRRDAPRASALPRAPSRLNLLLRRLSSPKTPHNAAQVARAPCPKSRRASQLHTAQAVASVPRKSWQCRKPDSPTPLSRNEAPPSQGPQRSAARAAVPQDAHRQEEASGVPHRRWTTRAKTLRAKTSRRTRKMSATKPPNLTASKPACCADQHPQTRPQPGEIAPRLPAQLSRAAMLRPALSQPAHSVRSQPACRLLALSMRYPPRARHVLLSEMQQQPELPLAFQSPGRARIQLLLASLPELLP</sequence>
<dbReference type="Gene3D" id="1.25.40.10">
    <property type="entry name" value="Tetratricopeptide repeat domain"/>
    <property type="match status" value="2"/>
</dbReference>
<name>A0A177CRK2_9PLEO</name>
<proteinExistence type="predicted"/>
<accession>A0A177CRK2</accession>
<dbReference type="Proteomes" id="UP000077069">
    <property type="component" value="Unassembled WGS sequence"/>
</dbReference>
<evidence type="ECO:0000313" key="5">
    <source>
        <dbReference type="Proteomes" id="UP000077069"/>
    </source>
</evidence>
<evidence type="ECO:0000256" key="2">
    <source>
        <dbReference type="SAM" id="MobiDB-lite"/>
    </source>
</evidence>
<organism evidence="4 5">
    <name type="scientific">Paraphaeosphaeria sporulosa</name>
    <dbReference type="NCBI Taxonomy" id="1460663"/>
    <lineage>
        <taxon>Eukaryota</taxon>
        <taxon>Fungi</taxon>
        <taxon>Dikarya</taxon>
        <taxon>Ascomycota</taxon>
        <taxon>Pezizomycotina</taxon>
        <taxon>Dothideomycetes</taxon>
        <taxon>Pleosporomycetidae</taxon>
        <taxon>Pleosporales</taxon>
        <taxon>Massarineae</taxon>
        <taxon>Didymosphaeriaceae</taxon>
        <taxon>Paraphaeosphaeria</taxon>
    </lineage>
</organism>
<dbReference type="Gene3D" id="3.40.50.300">
    <property type="entry name" value="P-loop containing nucleotide triphosphate hydrolases"/>
    <property type="match status" value="1"/>
</dbReference>
<feature type="domain" description="Nephrocystin 3-like N-terminal" evidence="3">
    <location>
        <begin position="283"/>
        <end position="451"/>
    </location>
</feature>
<dbReference type="PANTHER" id="PTHR10039">
    <property type="entry name" value="AMELOGENIN"/>
    <property type="match status" value="1"/>
</dbReference>
<dbReference type="EMBL" id="KV441549">
    <property type="protein sequence ID" value="OAG10153.1"/>
    <property type="molecule type" value="Genomic_DNA"/>
</dbReference>
<dbReference type="OrthoDB" id="2546325at2759"/>
<protein>
    <submittedName>
        <fullName evidence="4">NACHT domain-containing protein</fullName>
    </submittedName>
</protein>
<dbReference type="GeneID" id="28764222"/>
<dbReference type="RefSeq" id="XP_018040518.1">
    <property type="nucleotide sequence ID" value="XM_018180736.1"/>
</dbReference>
<dbReference type="InterPro" id="IPR027417">
    <property type="entry name" value="P-loop_NTPase"/>
</dbReference>
<dbReference type="PANTHER" id="PTHR10039:SF9">
    <property type="entry name" value="NACHT DOMAIN PROTEIN (AFU_ORTHOLOGUE AFUA_2G01760)"/>
    <property type="match status" value="1"/>
</dbReference>
<gene>
    <name evidence="4" type="ORF">CC84DRAFT_1184275</name>
</gene>